<dbReference type="InterPro" id="IPR002903">
    <property type="entry name" value="RsmH"/>
</dbReference>
<feature type="binding site" evidence="6">
    <location>
        <position position="104"/>
    </location>
    <ligand>
        <name>S-adenosyl-L-methionine</name>
        <dbReference type="ChEBI" id="CHEBI:59789"/>
    </ligand>
</feature>
<dbReference type="GO" id="GO:0070475">
    <property type="term" value="P:rRNA base methylation"/>
    <property type="evidence" value="ECO:0007669"/>
    <property type="project" value="UniProtKB-UniRule"/>
</dbReference>
<evidence type="ECO:0000256" key="1">
    <source>
        <dbReference type="ARBA" id="ARBA00010396"/>
    </source>
</evidence>
<comment type="function">
    <text evidence="6">Specifically methylates the N4 position of cytidine in position 1402 (C1402) of 16S rRNA.</text>
</comment>
<keyword evidence="5 6" id="KW-0949">S-adenosyl-L-methionine</keyword>
<dbReference type="PANTHER" id="PTHR11265:SF0">
    <property type="entry name" value="12S RRNA N4-METHYLCYTIDINE METHYLTRANSFERASE"/>
    <property type="match status" value="1"/>
</dbReference>
<feature type="binding site" evidence="6">
    <location>
        <position position="56"/>
    </location>
    <ligand>
        <name>S-adenosyl-L-methionine</name>
        <dbReference type="ChEBI" id="CHEBI:59789"/>
    </ligand>
</feature>
<comment type="caution">
    <text evidence="7">The sequence shown here is derived from an EMBL/GenBank/DDBJ whole genome shotgun (WGS) entry which is preliminary data.</text>
</comment>
<dbReference type="GO" id="GO:0071424">
    <property type="term" value="F:rRNA (cytosine-N4-)-methyltransferase activity"/>
    <property type="evidence" value="ECO:0007669"/>
    <property type="project" value="UniProtKB-UniRule"/>
</dbReference>
<evidence type="ECO:0000256" key="6">
    <source>
        <dbReference type="HAMAP-Rule" id="MF_01007"/>
    </source>
</evidence>
<sequence>MGFFMVFSHKSVLLDEVIESLNIKPDGYYVDGTLGGGGHALEVVKRLEGGKLIGIDQDADAIKAATQRLIDYRNRVIIVRDNYVNIENILKREGIEKVDGIYVDLGVSSYQLDAAERGFTYRFDAPLDMRMDDRNELKASDIVNDYSETELFHVIRDYGEDRFAKNIAKHIVAYRNKKRIETTFELVDIIKSAIPMKIQVTGGHPAKRTFQAIRIELNKELEVLKDSLNVMIDLLNPGGRLSVITFHSLEDRIVKQAFKKAESPCICPKNFPVCVCGNKSKGRVITRKAVLPSEKELEENSRAKSAKLRVFEKGV</sequence>
<evidence type="ECO:0000313" key="7">
    <source>
        <dbReference type="EMBL" id="KXB60365.1"/>
    </source>
</evidence>
<dbReference type="PANTHER" id="PTHR11265">
    <property type="entry name" value="S-ADENOSYL-METHYLTRANSFERASE MRAW"/>
    <property type="match status" value="1"/>
</dbReference>
<dbReference type="STRING" id="467210.HMPREF1866_00550"/>
<keyword evidence="6" id="KW-0963">Cytoplasm</keyword>
<feature type="binding site" evidence="6">
    <location>
        <position position="83"/>
    </location>
    <ligand>
        <name>S-adenosyl-L-methionine</name>
        <dbReference type="ChEBI" id="CHEBI:59789"/>
    </ligand>
</feature>
<dbReference type="InterPro" id="IPR029063">
    <property type="entry name" value="SAM-dependent_MTases_sf"/>
</dbReference>
<dbReference type="InterPro" id="IPR023397">
    <property type="entry name" value="SAM-dep_MeTrfase_MraW_recog"/>
</dbReference>
<gene>
    <name evidence="6" type="primary">rsmH</name>
    <name evidence="7" type="ORF">HMPREF1866_00550</name>
</gene>
<evidence type="ECO:0000256" key="3">
    <source>
        <dbReference type="ARBA" id="ARBA00022603"/>
    </source>
</evidence>
<dbReference type="CDD" id="cd02440">
    <property type="entry name" value="AdoMet_MTases"/>
    <property type="match status" value="1"/>
</dbReference>
<evidence type="ECO:0000256" key="5">
    <source>
        <dbReference type="ARBA" id="ARBA00022691"/>
    </source>
</evidence>
<comment type="subcellular location">
    <subcellularLocation>
        <location evidence="6">Cytoplasm</location>
    </subcellularLocation>
</comment>
<accession>A0A133ZY40</accession>
<dbReference type="SUPFAM" id="SSF81799">
    <property type="entry name" value="Putative methyltransferase TM0872, insert domain"/>
    <property type="match status" value="1"/>
</dbReference>
<dbReference type="PATRIC" id="fig|467210.3.peg.543"/>
<dbReference type="EC" id="2.1.1.199" evidence="6"/>
<proteinExistence type="inferred from homology"/>
<dbReference type="NCBIfam" id="TIGR00006">
    <property type="entry name" value="16S rRNA (cytosine(1402)-N(4))-methyltransferase RsmH"/>
    <property type="match status" value="1"/>
</dbReference>
<feature type="binding site" evidence="6">
    <location>
        <position position="111"/>
    </location>
    <ligand>
        <name>S-adenosyl-L-methionine</name>
        <dbReference type="ChEBI" id="CHEBI:59789"/>
    </ligand>
</feature>
<name>A0A133ZY40_9FIRM</name>
<dbReference type="Gene3D" id="3.40.50.150">
    <property type="entry name" value="Vaccinia Virus protein VP39"/>
    <property type="match status" value="1"/>
</dbReference>
<comment type="catalytic activity">
    <reaction evidence="6">
        <text>cytidine(1402) in 16S rRNA + S-adenosyl-L-methionine = N(4)-methylcytidine(1402) in 16S rRNA + S-adenosyl-L-homocysteine + H(+)</text>
        <dbReference type="Rhea" id="RHEA:42928"/>
        <dbReference type="Rhea" id="RHEA-COMP:10286"/>
        <dbReference type="Rhea" id="RHEA-COMP:10287"/>
        <dbReference type="ChEBI" id="CHEBI:15378"/>
        <dbReference type="ChEBI" id="CHEBI:57856"/>
        <dbReference type="ChEBI" id="CHEBI:59789"/>
        <dbReference type="ChEBI" id="CHEBI:74506"/>
        <dbReference type="ChEBI" id="CHEBI:82748"/>
        <dbReference type="EC" id="2.1.1.199"/>
    </reaction>
</comment>
<dbReference type="Pfam" id="PF01795">
    <property type="entry name" value="Methyltransf_5"/>
    <property type="match status" value="1"/>
</dbReference>
<dbReference type="HAMAP" id="MF_01007">
    <property type="entry name" value="16SrRNA_methyltr_H"/>
    <property type="match status" value="1"/>
</dbReference>
<organism evidence="7 8">
    <name type="scientific">Lachnoanaerobaculum saburreum</name>
    <dbReference type="NCBI Taxonomy" id="467210"/>
    <lineage>
        <taxon>Bacteria</taxon>
        <taxon>Bacillati</taxon>
        <taxon>Bacillota</taxon>
        <taxon>Clostridia</taxon>
        <taxon>Lachnospirales</taxon>
        <taxon>Lachnospiraceae</taxon>
        <taxon>Lachnoanaerobaculum</taxon>
    </lineage>
</organism>
<dbReference type="PIRSF" id="PIRSF004486">
    <property type="entry name" value="MraW"/>
    <property type="match status" value="1"/>
</dbReference>
<evidence type="ECO:0000256" key="2">
    <source>
        <dbReference type="ARBA" id="ARBA00022552"/>
    </source>
</evidence>
<comment type="similarity">
    <text evidence="1 6">Belongs to the methyltransferase superfamily. RsmH family.</text>
</comment>
<dbReference type="SUPFAM" id="SSF53335">
    <property type="entry name" value="S-adenosyl-L-methionine-dependent methyltransferases"/>
    <property type="match status" value="1"/>
</dbReference>
<dbReference type="GO" id="GO:0005737">
    <property type="term" value="C:cytoplasm"/>
    <property type="evidence" value="ECO:0007669"/>
    <property type="project" value="UniProtKB-SubCell"/>
</dbReference>
<dbReference type="Proteomes" id="UP000070394">
    <property type="component" value="Unassembled WGS sequence"/>
</dbReference>
<evidence type="ECO:0000256" key="4">
    <source>
        <dbReference type="ARBA" id="ARBA00022679"/>
    </source>
</evidence>
<protein>
    <recommendedName>
        <fullName evidence="6">Ribosomal RNA small subunit methyltransferase H</fullName>
        <ecNumber evidence="6">2.1.1.199</ecNumber>
    </recommendedName>
    <alternativeName>
        <fullName evidence="6">16S rRNA m(4)C1402 methyltransferase</fullName>
    </alternativeName>
    <alternativeName>
        <fullName evidence="6">rRNA (cytosine-N(4)-)-methyltransferase RsmH</fullName>
    </alternativeName>
</protein>
<keyword evidence="3 6" id="KW-0489">Methyltransferase</keyword>
<feature type="binding site" evidence="6">
    <location>
        <begin position="37"/>
        <end position="39"/>
    </location>
    <ligand>
        <name>S-adenosyl-L-methionine</name>
        <dbReference type="ChEBI" id="CHEBI:59789"/>
    </ligand>
</feature>
<keyword evidence="8" id="KW-1185">Reference proteome</keyword>
<dbReference type="Gene3D" id="1.10.150.170">
    <property type="entry name" value="Putative methyltransferase TM0872, insert domain"/>
    <property type="match status" value="1"/>
</dbReference>
<keyword evidence="2 6" id="KW-0698">rRNA processing</keyword>
<dbReference type="AlphaFoldDB" id="A0A133ZY40"/>
<keyword evidence="4 6" id="KW-0808">Transferase</keyword>
<reference evidence="8" key="1">
    <citation type="submission" date="2016-01" db="EMBL/GenBank/DDBJ databases">
        <authorList>
            <person name="Mitreva M."/>
            <person name="Pepin K.H."/>
            <person name="Mihindukulasuriya K.A."/>
            <person name="Fulton R."/>
            <person name="Fronick C."/>
            <person name="O'Laughlin M."/>
            <person name="Miner T."/>
            <person name="Herter B."/>
            <person name="Rosa B.A."/>
            <person name="Cordes M."/>
            <person name="Tomlinson C."/>
            <person name="Wollam A."/>
            <person name="Palsikar V.B."/>
            <person name="Mardis E.R."/>
            <person name="Wilson R.K."/>
        </authorList>
    </citation>
    <scope>NUCLEOTIDE SEQUENCE [LARGE SCALE GENOMIC DNA]</scope>
    <source>
        <strain evidence="8">DNF00896</strain>
    </source>
</reference>
<evidence type="ECO:0000313" key="8">
    <source>
        <dbReference type="Proteomes" id="UP000070394"/>
    </source>
</evidence>
<dbReference type="EMBL" id="LSDA01000014">
    <property type="protein sequence ID" value="KXB60365.1"/>
    <property type="molecule type" value="Genomic_DNA"/>
</dbReference>